<dbReference type="SUPFAM" id="SSF47413">
    <property type="entry name" value="lambda repressor-like DNA-binding domains"/>
    <property type="match status" value="1"/>
</dbReference>
<evidence type="ECO:0000259" key="4">
    <source>
        <dbReference type="PROSITE" id="PS50932"/>
    </source>
</evidence>
<reference evidence="5 6" key="1">
    <citation type="submission" date="2020-11" db="EMBL/GenBank/DDBJ databases">
        <title>Amino acid is mineralized and recycled by bacteria in oceanic microbiome.</title>
        <authorList>
            <person name="Zheng L.Y."/>
        </authorList>
    </citation>
    <scope>NUCLEOTIDE SEQUENCE [LARGE SCALE GENOMIC DNA]</scope>
    <source>
        <strain evidence="5 6">A32-1</strain>
    </source>
</reference>
<organism evidence="5 6">
    <name type="scientific">Microbacterium schleiferi</name>
    <dbReference type="NCBI Taxonomy" id="69362"/>
    <lineage>
        <taxon>Bacteria</taxon>
        <taxon>Bacillati</taxon>
        <taxon>Actinomycetota</taxon>
        <taxon>Actinomycetes</taxon>
        <taxon>Micrococcales</taxon>
        <taxon>Microbacteriaceae</taxon>
        <taxon>Microbacterium</taxon>
    </lineage>
</organism>
<dbReference type="PANTHER" id="PTHR30146">
    <property type="entry name" value="LACI-RELATED TRANSCRIPTIONAL REPRESSOR"/>
    <property type="match status" value="1"/>
</dbReference>
<evidence type="ECO:0000256" key="1">
    <source>
        <dbReference type="ARBA" id="ARBA00023015"/>
    </source>
</evidence>
<sequence>MAKIDEVAAAAGVSISTVSYALSGKRPVSPATRKRIEAAVAKLGYSPNAGARMLAGRRTNIFALTEPLRTDTHVPTHMAFVLATAVAARQHDYDILLLTEEQAVSGMNRVASTGLADAILVLDVAPDDERVALARNLATPTVFIGVPDDHEGLVCVDLDFEAAARIAVDKLAALGHTRIGMLGMTETAYEKSNFPPRVRAAYEKRAAELGVQTFFRASGHAQTDRNGCRTAVSDLLAAGVTALILHSNEDAHAIVLSELDQRGVSVPYGLSLISVGNSFDIDTLARPIDALPLIPAESCNRAVELALESLDEGHREPGLHLLPPTYLSRGSIGPWVGSPNDKPGALAAM</sequence>
<dbReference type="Gene3D" id="1.10.260.40">
    <property type="entry name" value="lambda repressor-like DNA-binding domains"/>
    <property type="match status" value="1"/>
</dbReference>
<gene>
    <name evidence="5" type="ORF">IT882_13760</name>
</gene>
<proteinExistence type="predicted"/>
<dbReference type="PROSITE" id="PS50932">
    <property type="entry name" value="HTH_LACI_2"/>
    <property type="match status" value="1"/>
</dbReference>
<dbReference type="SUPFAM" id="SSF53822">
    <property type="entry name" value="Periplasmic binding protein-like I"/>
    <property type="match status" value="1"/>
</dbReference>
<dbReference type="PANTHER" id="PTHR30146:SF153">
    <property type="entry name" value="LACTOSE OPERON REPRESSOR"/>
    <property type="match status" value="1"/>
</dbReference>
<feature type="domain" description="HTH lacI-type" evidence="4">
    <location>
        <begin position="2"/>
        <end position="56"/>
    </location>
</feature>
<dbReference type="RefSeq" id="WP_195692313.1">
    <property type="nucleotide sequence ID" value="NZ_CP064760.1"/>
</dbReference>
<dbReference type="AlphaFoldDB" id="A0A7S8MVV9"/>
<evidence type="ECO:0000256" key="3">
    <source>
        <dbReference type="ARBA" id="ARBA00023163"/>
    </source>
</evidence>
<dbReference type="InterPro" id="IPR000843">
    <property type="entry name" value="HTH_LacI"/>
</dbReference>
<protein>
    <submittedName>
        <fullName evidence="5">LacI family DNA-binding transcriptional regulator</fullName>
    </submittedName>
</protein>
<evidence type="ECO:0000313" key="6">
    <source>
        <dbReference type="Proteomes" id="UP000594480"/>
    </source>
</evidence>
<keyword evidence="6" id="KW-1185">Reference proteome</keyword>
<keyword evidence="3" id="KW-0804">Transcription</keyword>
<dbReference type="GO" id="GO:0000976">
    <property type="term" value="F:transcription cis-regulatory region binding"/>
    <property type="evidence" value="ECO:0007669"/>
    <property type="project" value="TreeGrafter"/>
</dbReference>
<dbReference type="InterPro" id="IPR010982">
    <property type="entry name" value="Lambda_DNA-bd_dom_sf"/>
</dbReference>
<dbReference type="CDD" id="cd06267">
    <property type="entry name" value="PBP1_LacI_sugar_binding-like"/>
    <property type="match status" value="1"/>
</dbReference>
<dbReference type="InterPro" id="IPR046335">
    <property type="entry name" value="LacI/GalR-like_sensor"/>
</dbReference>
<dbReference type="PROSITE" id="PS00356">
    <property type="entry name" value="HTH_LACI_1"/>
    <property type="match status" value="1"/>
</dbReference>
<dbReference type="CDD" id="cd01392">
    <property type="entry name" value="HTH_LacI"/>
    <property type="match status" value="1"/>
</dbReference>
<dbReference type="GO" id="GO:0003700">
    <property type="term" value="F:DNA-binding transcription factor activity"/>
    <property type="evidence" value="ECO:0007669"/>
    <property type="project" value="TreeGrafter"/>
</dbReference>
<dbReference type="Pfam" id="PF13377">
    <property type="entry name" value="Peripla_BP_3"/>
    <property type="match status" value="1"/>
</dbReference>
<keyword evidence="1" id="KW-0805">Transcription regulation</keyword>
<dbReference type="Pfam" id="PF00356">
    <property type="entry name" value="LacI"/>
    <property type="match status" value="1"/>
</dbReference>
<accession>A0A7S8MVV9</accession>
<name>A0A7S8MVV9_9MICO</name>
<evidence type="ECO:0000256" key="2">
    <source>
        <dbReference type="ARBA" id="ARBA00023125"/>
    </source>
</evidence>
<dbReference type="SMART" id="SM00354">
    <property type="entry name" value="HTH_LACI"/>
    <property type="match status" value="1"/>
</dbReference>
<keyword evidence="2 5" id="KW-0238">DNA-binding</keyword>
<dbReference type="InterPro" id="IPR028082">
    <property type="entry name" value="Peripla_BP_I"/>
</dbReference>
<dbReference type="Proteomes" id="UP000594480">
    <property type="component" value="Chromosome"/>
</dbReference>
<evidence type="ECO:0000313" key="5">
    <source>
        <dbReference type="EMBL" id="QPE04235.1"/>
    </source>
</evidence>
<dbReference type="EMBL" id="CP064760">
    <property type="protein sequence ID" value="QPE04235.1"/>
    <property type="molecule type" value="Genomic_DNA"/>
</dbReference>
<dbReference type="KEGG" id="msf:IT882_13760"/>
<dbReference type="Gene3D" id="3.40.50.2300">
    <property type="match status" value="2"/>
</dbReference>